<sequence>MVAKLFDQDTLLDLTVNIIPLVIIAFFVVAYVFMSPFETDPLTTAVQFGLLIIPFVLLAVLTYIAGRAIVNSEENVDQYLPGQASMADAEPVERAPENSKEVNADAELESASSPSEQAPDAVAEAELDPSTAQDTS</sequence>
<keyword evidence="2" id="KW-1133">Transmembrane helix</keyword>
<keyword evidence="2" id="KW-0472">Membrane</keyword>
<dbReference type="RefSeq" id="WP_021056091.1">
    <property type="nucleotide sequence ID" value="NZ_KE356561.1"/>
</dbReference>
<name>U1NI95_9EURY</name>
<dbReference type="EMBL" id="KE356561">
    <property type="protein sequence ID" value="ERG96628.1"/>
    <property type="molecule type" value="Genomic_DNA"/>
</dbReference>
<dbReference type="Pfam" id="PF20389">
    <property type="entry name" value="DUF6684"/>
    <property type="match status" value="1"/>
</dbReference>
<dbReference type="HOGENOM" id="CLU_149762_0_0_2"/>
<feature type="region of interest" description="Disordered" evidence="1">
    <location>
        <begin position="81"/>
        <end position="136"/>
    </location>
</feature>
<evidence type="ECO:0000256" key="2">
    <source>
        <dbReference type="SAM" id="Phobius"/>
    </source>
</evidence>
<evidence type="ECO:0000313" key="3">
    <source>
        <dbReference type="EMBL" id="ERG96628.1"/>
    </source>
</evidence>
<feature type="compositionally biased region" description="Basic and acidic residues" evidence="1">
    <location>
        <begin position="91"/>
        <end position="103"/>
    </location>
</feature>
<dbReference type="AlphaFoldDB" id="U1NI95"/>
<feature type="transmembrane region" description="Helical" evidence="2">
    <location>
        <begin position="12"/>
        <end position="33"/>
    </location>
</feature>
<evidence type="ECO:0008006" key="5">
    <source>
        <dbReference type="Google" id="ProtNLM"/>
    </source>
</evidence>
<accession>U1NI95</accession>
<dbReference type="InterPro" id="IPR046506">
    <property type="entry name" value="DUF6684"/>
</dbReference>
<feature type="transmembrane region" description="Helical" evidence="2">
    <location>
        <begin position="45"/>
        <end position="65"/>
    </location>
</feature>
<protein>
    <recommendedName>
        <fullName evidence="5">Cox cluster protein</fullName>
    </recommendedName>
</protein>
<evidence type="ECO:0000256" key="1">
    <source>
        <dbReference type="SAM" id="MobiDB-lite"/>
    </source>
</evidence>
<dbReference type="eggNOG" id="arCOG06261">
    <property type="taxonomic scope" value="Archaea"/>
</dbReference>
<proteinExistence type="predicted"/>
<gene>
    <name evidence="3" type="ORF">J07HQW2_03110</name>
</gene>
<dbReference type="Proteomes" id="UP000030710">
    <property type="component" value="Unassembled WGS sequence"/>
</dbReference>
<reference evidence="3 4" key="1">
    <citation type="journal article" date="2013" name="PLoS ONE">
        <title>Assembly-driven community genomics of a hypersaline microbial ecosystem.</title>
        <authorList>
            <person name="Podell S."/>
            <person name="Ugalde J.A."/>
            <person name="Narasingarao P."/>
            <person name="Banfield J.F."/>
            <person name="Heidelberg K.B."/>
            <person name="Allen E.E."/>
        </authorList>
    </citation>
    <scope>NUCLEOTIDE SEQUENCE [LARGE SCALE GENOMIC DNA]</scope>
    <source>
        <strain evidence="4">J07HQW2</strain>
    </source>
</reference>
<organism evidence="3 4">
    <name type="scientific">Haloquadratum walsbyi J07HQW2</name>
    <dbReference type="NCBI Taxonomy" id="1238425"/>
    <lineage>
        <taxon>Archaea</taxon>
        <taxon>Methanobacteriati</taxon>
        <taxon>Methanobacteriota</taxon>
        <taxon>Stenosarchaea group</taxon>
        <taxon>Halobacteria</taxon>
        <taxon>Halobacteriales</taxon>
        <taxon>Haloferacaceae</taxon>
        <taxon>Haloquadratum</taxon>
    </lineage>
</organism>
<keyword evidence="2" id="KW-0812">Transmembrane</keyword>
<evidence type="ECO:0000313" key="4">
    <source>
        <dbReference type="Proteomes" id="UP000030710"/>
    </source>
</evidence>
<dbReference type="STRING" id="1238425.J07HQW2_03110"/>